<dbReference type="Pfam" id="PF00096">
    <property type="entry name" value="zf-C2H2"/>
    <property type="match status" value="1"/>
</dbReference>
<feature type="domain" description="C2H2-type" evidence="10">
    <location>
        <begin position="9"/>
        <end position="39"/>
    </location>
</feature>
<dbReference type="InterPro" id="IPR013087">
    <property type="entry name" value="Znf_C2H2_type"/>
</dbReference>
<evidence type="ECO:0000256" key="3">
    <source>
        <dbReference type="ARBA" id="ARBA00022737"/>
    </source>
</evidence>
<evidence type="ECO:0000256" key="4">
    <source>
        <dbReference type="ARBA" id="ARBA00022771"/>
    </source>
</evidence>
<gene>
    <name evidence="11" type="ORF">INT43_001938</name>
</gene>
<dbReference type="GO" id="GO:0005634">
    <property type="term" value="C:nucleus"/>
    <property type="evidence" value="ECO:0007669"/>
    <property type="project" value="UniProtKB-SubCell"/>
</dbReference>
<evidence type="ECO:0000256" key="5">
    <source>
        <dbReference type="ARBA" id="ARBA00022833"/>
    </source>
</evidence>
<comment type="subcellular location">
    <subcellularLocation>
        <location evidence="1">Nucleus</location>
    </subcellularLocation>
</comment>
<dbReference type="PROSITE" id="PS00028">
    <property type="entry name" value="ZINC_FINGER_C2H2_1"/>
    <property type="match status" value="3"/>
</dbReference>
<comment type="caution">
    <text evidence="11">The sequence shown here is derived from an EMBL/GenBank/DDBJ whole genome shotgun (WGS) entry which is preliminary data.</text>
</comment>
<keyword evidence="12" id="KW-1185">Reference proteome</keyword>
<dbReference type="EMBL" id="JAEPQZ010000007">
    <property type="protein sequence ID" value="KAG2179088.1"/>
    <property type="molecule type" value="Genomic_DNA"/>
</dbReference>
<dbReference type="AlphaFoldDB" id="A0A8H7PRX2"/>
<dbReference type="InterPro" id="IPR043359">
    <property type="entry name" value="GLI-like"/>
</dbReference>
<keyword evidence="6" id="KW-0805">Transcription regulation</keyword>
<keyword evidence="5" id="KW-0862">Zinc</keyword>
<keyword evidence="8" id="KW-0539">Nucleus</keyword>
<feature type="non-terminal residue" evidence="11">
    <location>
        <position position="1"/>
    </location>
</feature>
<dbReference type="SMART" id="SM00355">
    <property type="entry name" value="ZnF_C2H2"/>
    <property type="match status" value="4"/>
</dbReference>
<dbReference type="SUPFAM" id="SSF57667">
    <property type="entry name" value="beta-beta-alpha zinc fingers"/>
    <property type="match status" value="3"/>
</dbReference>
<accession>A0A8H7PRX2</accession>
<dbReference type="GO" id="GO:0000978">
    <property type="term" value="F:RNA polymerase II cis-regulatory region sequence-specific DNA binding"/>
    <property type="evidence" value="ECO:0007669"/>
    <property type="project" value="TreeGrafter"/>
</dbReference>
<evidence type="ECO:0000256" key="6">
    <source>
        <dbReference type="ARBA" id="ARBA00023015"/>
    </source>
</evidence>
<dbReference type="Pfam" id="PF23561">
    <property type="entry name" value="zf-C2H2_15"/>
    <property type="match status" value="1"/>
</dbReference>
<dbReference type="PROSITE" id="PS50157">
    <property type="entry name" value="ZINC_FINGER_C2H2_2"/>
    <property type="match status" value="4"/>
</dbReference>
<feature type="non-terminal residue" evidence="11">
    <location>
        <position position="216"/>
    </location>
</feature>
<dbReference type="OrthoDB" id="654211at2759"/>
<dbReference type="PANTHER" id="PTHR45718:SF4">
    <property type="entry name" value="TRANSCRIPTIONAL ACTIVATOR CUBITUS INTERRUPTUS"/>
    <property type="match status" value="1"/>
</dbReference>
<keyword evidence="2" id="KW-0479">Metal-binding</keyword>
<evidence type="ECO:0000313" key="11">
    <source>
        <dbReference type="EMBL" id="KAG2179088.1"/>
    </source>
</evidence>
<keyword evidence="7" id="KW-0804">Transcription</keyword>
<evidence type="ECO:0000256" key="2">
    <source>
        <dbReference type="ARBA" id="ARBA00022723"/>
    </source>
</evidence>
<dbReference type="GO" id="GO:0000981">
    <property type="term" value="F:DNA-binding transcription factor activity, RNA polymerase II-specific"/>
    <property type="evidence" value="ECO:0007669"/>
    <property type="project" value="TreeGrafter"/>
</dbReference>
<dbReference type="Gene3D" id="3.30.160.60">
    <property type="entry name" value="Classic Zinc Finger"/>
    <property type="match status" value="4"/>
</dbReference>
<proteinExistence type="predicted"/>
<evidence type="ECO:0000313" key="12">
    <source>
        <dbReference type="Proteomes" id="UP000654370"/>
    </source>
</evidence>
<feature type="domain" description="C2H2-type" evidence="10">
    <location>
        <begin position="76"/>
        <end position="105"/>
    </location>
</feature>
<organism evidence="11 12">
    <name type="scientific">Mortierella isabellina</name>
    <name type="common">Filamentous fungus</name>
    <name type="synonym">Umbelopsis isabellina</name>
    <dbReference type="NCBI Taxonomy" id="91625"/>
    <lineage>
        <taxon>Eukaryota</taxon>
        <taxon>Fungi</taxon>
        <taxon>Fungi incertae sedis</taxon>
        <taxon>Mucoromycota</taxon>
        <taxon>Mucoromycotina</taxon>
        <taxon>Umbelopsidomycetes</taxon>
        <taxon>Umbelopsidales</taxon>
        <taxon>Umbelopsidaceae</taxon>
        <taxon>Umbelopsis</taxon>
    </lineage>
</organism>
<protein>
    <recommendedName>
        <fullName evidence="10">C2H2-type domain-containing protein</fullName>
    </recommendedName>
</protein>
<keyword evidence="4 9" id="KW-0863">Zinc-finger</keyword>
<sequence>PTGIDQNVKACLWQDCYQNFGSLESLITHVRNVHVGRGKPCYPCRWEGCRMQINHPFAKRHKLLSHMRTHTGEKPYKCISKGCDKSFSRPDSLDIHIKTHSNVRPFKCTYECCTKAYYHARSLKKHEKIHQKLTDTPPPSIITADVAEPRLPHAVAQTETQPYQDHDTNRIQKRDTTSMLESQNYMNYGGLWQPMFSYLCFNDSRSQSNASYFAQD</sequence>
<dbReference type="InterPro" id="IPR036236">
    <property type="entry name" value="Znf_C2H2_sf"/>
</dbReference>
<name>A0A8H7PRX2_MORIS</name>
<reference evidence="11" key="1">
    <citation type="submission" date="2020-12" db="EMBL/GenBank/DDBJ databases">
        <title>Metabolic potential, ecology and presence of endohyphal bacteria is reflected in genomic diversity of Mucoromycotina.</title>
        <authorList>
            <person name="Muszewska A."/>
            <person name="Okrasinska A."/>
            <person name="Steczkiewicz K."/>
            <person name="Drgas O."/>
            <person name="Orlowska M."/>
            <person name="Perlinska-Lenart U."/>
            <person name="Aleksandrzak-Piekarczyk T."/>
            <person name="Szatraj K."/>
            <person name="Zielenkiewicz U."/>
            <person name="Pilsyk S."/>
            <person name="Malc E."/>
            <person name="Mieczkowski P."/>
            <person name="Kruszewska J.S."/>
            <person name="Biernat P."/>
            <person name="Pawlowska J."/>
        </authorList>
    </citation>
    <scope>NUCLEOTIDE SEQUENCE</scope>
    <source>
        <strain evidence="11">WA0000067209</strain>
    </source>
</reference>
<dbReference type="GO" id="GO:0008270">
    <property type="term" value="F:zinc ion binding"/>
    <property type="evidence" value="ECO:0007669"/>
    <property type="project" value="UniProtKB-KW"/>
</dbReference>
<dbReference type="PANTHER" id="PTHR45718">
    <property type="entry name" value="TRANSCRIPTIONAL ACTIVATOR CUBITUS INTERRUPTUS"/>
    <property type="match status" value="1"/>
</dbReference>
<dbReference type="Proteomes" id="UP000654370">
    <property type="component" value="Unassembled WGS sequence"/>
</dbReference>
<dbReference type="InterPro" id="IPR056436">
    <property type="entry name" value="Znf-C2H2_ZIC1-5/GLI1-3-like"/>
</dbReference>
<evidence type="ECO:0000256" key="8">
    <source>
        <dbReference type="ARBA" id="ARBA00023242"/>
    </source>
</evidence>
<evidence type="ECO:0000256" key="9">
    <source>
        <dbReference type="PROSITE-ProRule" id="PRU00042"/>
    </source>
</evidence>
<feature type="domain" description="C2H2-type" evidence="10">
    <location>
        <begin position="106"/>
        <end position="130"/>
    </location>
</feature>
<keyword evidence="3" id="KW-0677">Repeat</keyword>
<evidence type="ECO:0000259" key="10">
    <source>
        <dbReference type="PROSITE" id="PS50157"/>
    </source>
</evidence>
<evidence type="ECO:0000256" key="7">
    <source>
        <dbReference type="ARBA" id="ARBA00023163"/>
    </source>
</evidence>
<dbReference type="FunFam" id="3.30.160.60:FF:000032">
    <property type="entry name" value="Krueppel-like factor 4"/>
    <property type="match status" value="1"/>
</dbReference>
<evidence type="ECO:0000256" key="1">
    <source>
        <dbReference type="ARBA" id="ARBA00004123"/>
    </source>
</evidence>
<feature type="domain" description="C2H2-type" evidence="10">
    <location>
        <begin position="42"/>
        <end position="75"/>
    </location>
</feature>